<dbReference type="AlphaFoldDB" id="A0A829HBW9"/>
<comment type="cofactor">
    <cofactor evidence="1">
        <name>FAD</name>
        <dbReference type="ChEBI" id="CHEBI:57692"/>
    </cofactor>
</comment>
<protein>
    <recommendedName>
        <fullName evidence="1">Electron transfer flavoprotein-ubiquinone oxidoreductase</fullName>
        <shortName evidence="1">ETF-QO</shortName>
        <ecNumber evidence="1">1.5.5.1</ecNumber>
    </recommendedName>
</protein>
<reference evidence="2 3" key="1">
    <citation type="submission" date="2013-06" db="EMBL/GenBank/DDBJ databases">
        <title>The Genome Sequence of Acinetobacter gyllenbergii CIP 110306.</title>
        <authorList>
            <consortium name="The Broad Institute Genome Sequencing Platform"/>
            <consortium name="The Broad Institute Genome Sequencing Center for Infectious Disease"/>
            <person name="Cerqueira G."/>
            <person name="Feldgarden M."/>
            <person name="Courvalin P."/>
            <person name="Perichon B."/>
            <person name="Grillot-Courvalin C."/>
            <person name="Clermont D."/>
            <person name="Rocha E."/>
            <person name="Yoon E.-J."/>
            <person name="Nemec A."/>
            <person name="Young S.K."/>
            <person name="Zeng Q."/>
            <person name="Gargeya S."/>
            <person name="Fitzgerald M."/>
            <person name="Abouelleil A."/>
            <person name="Alvarado L."/>
            <person name="Berlin A.M."/>
            <person name="Chapman S.B."/>
            <person name="Dewar J."/>
            <person name="Goldberg J."/>
            <person name="Griggs A."/>
            <person name="Gujja S."/>
            <person name="Hansen M."/>
            <person name="Howarth C."/>
            <person name="Imamovic A."/>
            <person name="Larimer J."/>
            <person name="McCowan C."/>
            <person name="Murphy C."/>
            <person name="Pearson M."/>
            <person name="Priest M."/>
            <person name="Roberts A."/>
            <person name="Saif S."/>
            <person name="Shea T."/>
            <person name="Sykes S."/>
            <person name="Wortman J."/>
            <person name="Nusbaum C."/>
            <person name="Birren B."/>
        </authorList>
    </citation>
    <scope>NUCLEOTIDE SEQUENCE [LARGE SCALE GENOMIC DNA]</scope>
    <source>
        <strain evidence="2 3">CIP 110306</strain>
    </source>
</reference>
<dbReference type="GO" id="GO:0004174">
    <property type="term" value="F:electron-transferring-flavoprotein dehydrogenase activity"/>
    <property type="evidence" value="ECO:0007669"/>
    <property type="project" value="UniProtKB-UniRule"/>
</dbReference>
<gene>
    <name evidence="2" type="ORF">F957_03889</name>
</gene>
<dbReference type="EMBL" id="ATGG01000054">
    <property type="protein sequence ID" value="EPF70875.1"/>
    <property type="molecule type" value="Genomic_DNA"/>
</dbReference>
<comment type="cofactor">
    <cofactor evidence="1">
        <name>[4Fe-4S] cluster</name>
        <dbReference type="ChEBI" id="CHEBI:49883"/>
    </cofactor>
    <text evidence="1">Binds 1 [4Fe-4S] cluster.</text>
</comment>
<keyword evidence="1" id="KW-0249">Electron transport</keyword>
<comment type="catalytic activity">
    <reaction evidence="1">
        <text>a ubiquinone + reduced [electron-transfer flavoprotein] = a ubiquinol + oxidized [electron-transfer flavoprotein] + H(+)</text>
        <dbReference type="Rhea" id="RHEA:24052"/>
        <dbReference type="Rhea" id="RHEA-COMP:9565"/>
        <dbReference type="Rhea" id="RHEA-COMP:9566"/>
        <dbReference type="Rhea" id="RHEA-COMP:10685"/>
        <dbReference type="Rhea" id="RHEA-COMP:10686"/>
        <dbReference type="ChEBI" id="CHEBI:15378"/>
        <dbReference type="ChEBI" id="CHEBI:16389"/>
        <dbReference type="ChEBI" id="CHEBI:17976"/>
        <dbReference type="ChEBI" id="CHEBI:57692"/>
        <dbReference type="ChEBI" id="CHEBI:58307"/>
        <dbReference type="EC" id="1.5.5.1"/>
    </reaction>
</comment>
<evidence type="ECO:0000256" key="1">
    <source>
        <dbReference type="RuleBase" id="RU366068"/>
    </source>
</evidence>
<evidence type="ECO:0000313" key="2">
    <source>
        <dbReference type="EMBL" id="EPF70875.1"/>
    </source>
</evidence>
<dbReference type="GO" id="GO:0051539">
    <property type="term" value="F:4 iron, 4 sulfur cluster binding"/>
    <property type="evidence" value="ECO:0007669"/>
    <property type="project" value="UniProtKB-UniRule"/>
</dbReference>
<keyword evidence="1" id="KW-0408">Iron</keyword>
<dbReference type="EC" id="1.5.5.1" evidence="1"/>
<name>A0A829HBW9_9GAMM</name>
<dbReference type="PANTHER" id="PTHR10617">
    <property type="entry name" value="ELECTRON TRANSFER FLAVOPROTEIN-UBIQUINONE OXIDOREDUCTASE"/>
    <property type="match status" value="1"/>
</dbReference>
<dbReference type="PANTHER" id="PTHR10617:SF107">
    <property type="entry name" value="ELECTRON TRANSFER FLAVOPROTEIN-UBIQUINONE OXIDOREDUCTASE, MITOCHONDRIAL"/>
    <property type="match status" value="1"/>
</dbReference>
<keyword evidence="1" id="KW-0411">Iron-sulfur</keyword>
<dbReference type="Gene3D" id="3.50.50.60">
    <property type="entry name" value="FAD/NAD(P)-binding domain"/>
    <property type="match status" value="1"/>
</dbReference>
<keyword evidence="1" id="KW-0274">FAD</keyword>
<dbReference type="InterPro" id="IPR036188">
    <property type="entry name" value="FAD/NAD-bd_sf"/>
</dbReference>
<proteinExistence type="predicted"/>
<keyword evidence="1" id="KW-0560">Oxidoreductase</keyword>
<keyword evidence="1" id="KW-0479">Metal-binding</keyword>
<organism evidence="2 3">
    <name type="scientific">Acinetobacter gyllenbergii CIP 110306 = MTCC 11365</name>
    <dbReference type="NCBI Taxonomy" id="1217657"/>
    <lineage>
        <taxon>Bacteria</taxon>
        <taxon>Pseudomonadati</taxon>
        <taxon>Pseudomonadota</taxon>
        <taxon>Gammaproteobacteria</taxon>
        <taxon>Moraxellales</taxon>
        <taxon>Moraxellaceae</taxon>
        <taxon>Acinetobacter</taxon>
    </lineage>
</organism>
<evidence type="ECO:0000313" key="3">
    <source>
        <dbReference type="Proteomes" id="UP000014523"/>
    </source>
</evidence>
<sequence length="127" mass="13775">AGPSGLSAAIKIRQLAIENNLPDLSVCVVEKGSEVGAYILSDVVLEPRTMNEFFPNWKEEGAPLNVPIAGDETYFLLSDSKAQKMPHWMVPKSMHNDGNYVVSLGDALQNITWVTLEGGGGPNYPNM</sequence>
<dbReference type="InterPro" id="IPR040156">
    <property type="entry name" value="ETF-QO"/>
</dbReference>
<feature type="non-terminal residue" evidence="2">
    <location>
        <position position="1"/>
    </location>
</feature>
<comment type="function">
    <text evidence="1">Accepts electrons from ETF and reduces ubiquinone.</text>
</comment>
<comment type="caution">
    <text evidence="2">The sequence shown here is derived from an EMBL/GenBank/DDBJ whole genome shotgun (WGS) entry which is preliminary data.</text>
</comment>
<dbReference type="SUPFAM" id="SSF51905">
    <property type="entry name" value="FAD/NAD(P)-binding domain"/>
    <property type="match status" value="1"/>
</dbReference>
<dbReference type="Proteomes" id="UP000014523">
    <property type="component" value="Unassembled WGS sequence"/>
</dbReference>
<accession>A0A829HBW9</accession>
<keyword evidence="1" id="KW-0830">Ubiquinone</keyword>
<keyword evidence="3" id="KW-1185">Reference proteome</keyword>
<dbReference type="GO" id="GO:0046872">
    <property type="term" value="F:metal ion binding"/>
    <property type="evidence" value="ECO:0007669"/>
    <property type="project" value="UniProtKB-KW"/>
</dbReference>
<keyword evidence="1" id="KW-0285">Flavoprotein</keyword>
<keyword evidence="1" id="KW-0813">Transport</keyword>